<organism evidence="1 2">
    <name type="scientific">Candidatus Lambdaproteobacteria bacterium RIFOXYD2_FULL_50_16</name>
    <dbReference type="NCBI Taxonomy" id="1817772"/>
    <lineage>
        <taxon>Bacteria</taxon>
        <taxon>Pseudomonadati</taxon>
        <taxon>Pseudomonadota</taxon>
        <taxon>Candidatus Lambdaproteobacteria</taxon>
    </lineage>
</organism>
<comment type="caution">
    <text evidence="1">The sequence shown here is derived from an EMBL/GenBank/DDBJ whole genome shotgun (WGS) entry which is preliminary data.</text>
</comment>
<gene>
    <name evidence="1" type="ORF">A2527_05235</name>
</gene>
<sequence length="200" mass="21725">MKKWGLLGVGLLLWAGPLWAQGLHLSVTAGSELSKGELPYFDGNALFGENWGLRVSSYRGVKFLNTWDRFESTGLYSTQVTGSFSAVSALKTFDFRTYGPKENMPFGYLTAYVGLGLGRADLELKQTQYLAKGSVLGYEDTLEKIHPGSALATIGLYGGQSLAVIDFRLQYLQGHLTGSKLLADQSFGVWGLVFACGIGF</sequence>
<dbReference type="Proteomes" id="UP000178449">
    <property type="component" value="Unassembled WGS sequence"/>
</dbReference>
<reference evidence="1 2" key="1">
    <citation type="journal article" date="2016" name="Nat. Commun.">
        <title>Thousands of microbial genomes shed light on interconnected biogeochemical processes in an aquifer system.</title>
        <authorList>
            <person name="Anantharaman K."/>
            <person name="Brown C.T."/>
            <person name="Hug L.A."/>
            <person name="Sharon I."/>
            <person name="Castelle C.J."/>
            <person name="Probst A.J."/>
            <person name="Thomas B.C."/>
            <person name="Singh A."/>
            <person name="Wilkins M.J."/>
            <person name="Karaoz U."/>
            <person name="Brodie E.L."/>
            <person name="Williams K.H."/>
            <person name="Hubbard S.S."/>
            <person name="Banfield J.F."/>
        </authorList>
    </citation>
    <scope>NUCLEOTIDE SEQUENCE [LARGE SCALE GENOMIC DNA]</scope>
</reference>
<evidence type="ECO:0000313" key="2">
    <source>
        <dbReference type="Proteomes" id="UP000178449"/>
    </source>
</evidence>
<proteinExistence type="predicted"/>
<dbReference type="AlphaFoldDB" id="A0A1F6G8Z6"/>
<evidence type="ECO:0000313" key="1">
    <source>
        <dbReference type="EMBL" id="OGG94590.1"/>
    </source>
</evidence>
<protein>
    <submittedName>
        <fullName evidence="1">Uncharacterized protein</fullName>
    </submittedName>
</protein>
<accession>A0A1F6G8Z6</accession>
<name>A0A1F6G8Z6_9PROT</name>
<dbReference type="EMBL" id="MFNE01000036">
    <property type="protein sequence ID" value="OGG94590.1"/>
    <property type="molecule type" value="Genomic_DNA"/>
</dbReference>
<dbReference type="STRING" id="1817772.A2527_05235"/>